<dbReference type="AlphaFoldDB" id="A0A023FBM5"/>
<name>A0A023FBM5_AMBCJ</name>
<protein>
    <submittedName>
        <fullName evidence="2">Putative secreted protein</fullName>
    </submittedName>
</protein>
<evidence type="ECO:0000256" key="1">
    <source>
        <dbReference type="SAM" id="SignalP"/>
    </source>
</evidence>
<feature type="chain" id="PRO_5001519612" evidence="1">
    <location>
        <begin position="21"/>
        <end position="77"/>
    </location>
</feature>
<feature type="signal peptide" evidence="1">
    <location>
        <begin position="1"/>
        <end position="20"/>
    </location>
</feature>
<sequence length="77" mass="8240">MNALFLLGFAFAIGMMTCEGKQIAGSPIVERSSECMVDCAHGNGCPLGQCLCYTKGDFPETCISKEEAKGHIGYEDL</sequence>
<organism evidence="2">
    <name type="scientific">Amblyomma cajennense</name>
    <name type="common">Cayenne tick</name>
    <name type="synonym">Acarus cajennensis</name>
    <dbReference type="NCBI Taxonomy" id="34607"/>
    <lineage>
        <taxon>Eukaryota</taxon>
        <taxon>Metazoa</taxon>
        <taxon>Ecdysozoa</taxon>
        <taxon>Arthropoda</taxon>
        <taxon>Chelicerata</taxon>
        <taxon>Arachnida</taxon>
        <taxon>Acari</taxon>
        <taxon>Parasitiformes</taxon>
        <taxon>Ixodida</taxon>
        <taxon>Ixodoidea</taxon>
        <taxon>Ixodidae</taxon>
        <taxon>Amblyomminae</taxon>
        <taxon>Amblyomma</taxon>
    </lineage>
</organism>
<keyword evidence="1" id="KW-0732">Signal</keyword>
<evidence type="ECO:0000313" key="2">
    <source>
        <dbReference type="EMBL" id="JAC18770.1"/>
    </source>
</evidence>
<proteinExistence type="evidence at transcript level"/>
<dbReference type="EMBL" id="GBBK01005712">
    <property type="protein sequence ID" value="JAC18770.1"/>
    <property type="molecule type" value="mRNA"/>
</dbReference>
<reference evidence="2" key="1">
    <citation type="submission" date="2014-03" db="EMBL/GenBank/DDBJ databases">
        <title>The sialotranscriptome of Amblyomma triste, Amblyomma parvum and Amblyomma cajennense ticks, uncovered by 454-based RNA-seq.</title>
        <authorList>
            <person name="Garcia G.R."/>
            <person name="Gardinassi L.G."/>
            <person name="Ribeiro J.M."/>
            <person name="Anatriello E."/>
            <person name="Ferreira B.R."/>
            <person name="Moreira H.N."/>
            <person name="Mafra C."/>
            <person name="Olegario M.M."/>
            <person name="Szabo P.J."/>
            <person name="Miranda-Santos I.K."/>
            <person name="Maruyama S.R."/>
        </authorList>
    </citation>
    <scope>NUCLEOTIDE SEQUENCE</scope>
    <source>
        <strain evidence="2">Uberlandia</strain>
        <tissue evidence="2">Salivary glands</tissue>
    </source>
</reference>
<accession>A0A023FBM5</accession>